<sequence length="351" mass="38687">MTLATGLPESLVGFLRQPVEAPEDRIEAQDFVRRTDVRELYRETLGTPRADEMLALCAELFAELNPNRASLLALFCGSWVEGGASPRIAFAAVLGALARALAMLRPYCADEEVEDDEEAQAAARQARARLDSLTPAQSLLIDSAHPAVDLLVLPLMTMLMRSRENHRDFLAHGELLRDIDAMVKSNTTLPFENLHFLDHAAALTYEDELVVVLPATRSGLVVSAQGINCNFHAFSLLQPLLAAHGERLGLRVDVPVGAQEVPREDSAQYLWLQAFAFEKGELVNSLAWAWGEAPLRSNSRKHGRCVLIALDTEEGVSRSWSGFADRLHDAHQPSVELVRFLSAEEVAAYLE</sequence>
<accession>A0A5R9AIX2</accession>
<reference evidence="1 2" key="1">
    <citation type="submission" date="2019-05" db="EMBL/GenBank/DDBJ databases">
        <authorList>
            <person name="Moore K."/>
            <person name="O'Neill P."/>
            <person name="Farbos A."/>
            <person name="Studholme D.J."/>
        </authorList>
    </citation>
    <scope>NUCLEOTIDE SEQUENCE [LARGE SCALE GENOMIC DNA]</scope>
    <source>
        <strain evidence="1 2">DSM 9128</strain>
    </source>
</reference>
<dbReference type="AlphaFoldDB" id="A0A5R9AIX2"/>
<organism evidence="1 2">
    <name type="scientific">Pseudomonas nitroreducens</name>
    <dbReference type="NCBI Taxonomy" id="46680"/>
    <lineage>
        <taxon>Bacteria</taxon>
        <taxon>Pseudomonadati</taxon>
        <taxon>Pseudomonadota</taxon>
        <taxon>Gammaproteobacteria</taxon>
        <taxon>Pseudomonadales</taxon>
        <taxon>Pseudomonadaceae</taxon>
        <taxon>Pseudomonas</taxon>
    </lineage>
</organism>
<evidence type="ECO:0000313" key="2">
    <source>
        <dbReference type="Proteomes" id="UP000307510"/>
    </source>
</evidence>
<dbReference type="EMBL" id="VASG01000001">
    <property type="protein sequence ID" value="TLP77806.1"/>
    <property type="molecule type" value="Genomic_DNA"/>
</dbReference>
<evidence type="ECO:0000313" key="1">
    <source>
        <dbReference type="EMBL" id="TLP77806.1"/>
    </source>
</evidence>
<dbReference type="Proteomes" id="UP000307510">
    <property type="component" value="Unassembled WGS sequence"/>
</dbReference>
<proteinExistence type="predicted"/>
<comment type="caution">
    <text evidence="1">The sequence shown here is derived from an EMBL/GenBank/DDBJ whole genome shotgun (WGS) entry which is preliminary data.</text>
</comment>
<name>A0A5R9AIX2_PSENT</name>
<gene>
    <name evidence="1" type="ORF">FEA48_01025</name>
</gene>
<reference evidence="2" key="2">
    <citation type="submission" date="2019-06" db="EMBL/GenBank/DDBJ databases">
        <title>AzeR, a transcriptional regulator that responds to azelaic acid in Pseudomonas nitroreducens.</title>
        <authorList>
            <person name="Bez C."/>
            <person name="Javvadi S.G."/>
            <person name="Bertani I."/>
            <person name="Devescovi G."/>
            <person name="Studholme D.J."/>
            <person name="Geller A."/>
            <person name="Levy A."/>
            <person name="Venturi V."/>
        </authorList>
    </citation>
    <scope>NUCLEOTIDE SEQUENCE [LARGE SCALE GENOMIC DNA]</scope>
    <source>
        <strain evidence="2">DSM 9128</strain>
    </source>
</reference>
<protein>
    <submittedName>
        <fullName evidence="1">Uncharacterized protein</fullName>
    </submittedName>
</protein>
<dbReference type="RefSeq" id="WP_138212164.1">
    <property type="nucleotide sequence ID" value="NZ_VASG01000001.1"/>
</dbReference>